<reference evidence="2 3" key="1">
    <citation type="submission" date="2016-10" db="EMBL/GenBank/DDBJ databases">
        <authorList>
            <person name="de Groot N.N."/>
        </authorList>
    </citation>
    <scope>NUCLEOTIDE SEQUENCE [LARGE SCALE GENOMIC DNA]</scope>
    <source>
        <strain evidence="2 3">DSM 378</strain>
    </source>
</reference>
<dbReference type="GO" id="GO:0003824">
    <property type="term" value="F:catalytic activity"/>
    <property type="evidence" value="ECO:0007669"/>
    <property type="project" value="InterPro"/>
</dbReference>
<sequence>MQLITQNEELVKTLSRLITTYPKSAFAVAWATSGNTIFSLLKKHVPKITQAVIGTHFYQTHPDVLDTFKNSPRVHFILQPSGVFHPKIYIFWDKKRWEALIGSANLTTGALSTNSEAMVLLSGEGTDYSHGKDEILSLIDSYWSISKEINEDDATAYREIWSTKQSDLSRLSGQYGSRAAAKPPTESSVMSMSWAQYFKEVKSDSYHGFDHRCNLLEFVHRAFLNHPTFESMELTLRKTIAGLPNGLDERWGWFGSMKGAGYYHQAINNNNPYISKALDAIPLHGTVTREQYNNYIKDFIKAFPNGRHGVSIASRLLALKRPDQFICLDSKNRRKLCTDFGIPSSKMDYDRYWEEVIERIMDTPWWRSRRPIDSQEMQVWDGRAAMLDAIFYEE</sequence>
<accession>A0A1H9DBM9</accession>
<evidence type="ECO:0000259" key="1">
    <source>
        <dbReference type="PROSITE" id="PS50035"/>
    </source>
</evidence>
<organism evidence="2 3">
    <name type="scientific">Azotobacter beijerinckii</name>
    <dbReference type="NCBI Taxonomy" id="170623"/>
    <lineage>
        <taxon>Bacteria</taxon>
        <taxon>Pseudomonadati</taxon>
        <taxon>Pseudomonadota</taxon>
        <taxon>Gammaproteobacteria</taxon>
        <taxon>Pseudomonadales</taxon>
        <taxon>Pseudomonadaceae</taxon>
        <taxon>Azotobacter</taxon>
    </lineage>
</organism>
<dbReference type="CDD" id="cd09117">
    <property type="entry name" value="PLDc_Bfil_DEXD_like"/>
    <property type="match status" value="1"/>
</dbReference>
<protein>
    <submittedName>
        <fullName evidence="2">HKD family nuclease</fullName>
    </submittedName>
</protein>
<dbReference type="InterPro" id="IPR019065">
    <property type="entry name" value="RE_NgoFVII_N"/>
</dbReference>
<dbReference type="Pfam" id="PF09565">
    <property type="entry name" value="RE_NgoFVII"/>
    <property type="match status" value="1"/>
</dbReference>
<proteinExistence type="predicted"/>
<dbReference type="PROSITE" id="PS50035">
    <property type="entry name" value="PLD"/>
    <property type="match status" value="1"/>
</dbReference>
<dbReference type="RefSeq" id="WP_208599230.1">
    <property type="nucleotide sequence ID" value="NZ_FOFJ01000006.1"/>
</dbReference>
<name>A0A1H9DBM9_9GAMM</name>
<gene>
    <name evidence="2" type="ORF">SAMN04244573_01036</name>
</gene>
<evidence type="ECO:0000313" key="3">
    <source>
        <dbReference type="Proteomes" id="UP000199267"/>
    </source>
</evidence>
<dbReference type="SUPFAM" id="SSF56024">
    <property type="entry name" value="Phospholipase D/nuclease"/>
    <property type="match status" value="1"/>
</dbReference>
<dbReference type="EMBL" id="FOFJ01000006">
    <property type="protein sequence ID" value="SEQ10771.1"/>
    <property type="molecule type" value="Genomic_DNA"/>
</dbReference>
<dbReference type="AlphaFoldDB" id="A0A1H9DBM9"/>
<dbReference type="GO" id="GO:0006793">
    <property type="term" value="P:phosphorus metabolic process"/>
    <property type="evidence" value="ECO:0007669"/>
    <property type="project" value="UniProtKB-ARBA"/>
</dbReference>
<evidence type="ECO:0000313" key="2">
    <source>
        <dbReference type="EMBL" id="SEQ10771.1"/>
    </source>
</evidence>
<dbReference type="Gene3D" id="3.30.870.10">
    <property type="entry name" value="Endonuclease Chain A"/>
    <property type="match status" value="1"/>
</dbReference>
<feature type="domain" description="PLD phosphodiesterase" evidence="1">
    <location>
        <begin position="80"/>
        <end position="110"/>
    </location>
</feature>
<dbReference type="InterPro" id="IPR001736">
    <property type="entry name" value="PLipase_D/transphosphatidylase"/>
</dbReference>
<dbReference type="Proteomes" id="UP000199267">
    <property type="component" value="Unassembled WGS sequence"/>
</dbReference>